<evidence type="ECO:0000313" key="4">
    <source>
        <dbReference type="Proteomes" id="UP001499895"/>
    </source>
</evidence>
<dbReference type="Proteomes" id="UP001499895">
    <property type="component" value="Unassembled WGS sequence"/>
</dbReference>
<sequence length="361" mass="35096">MRRQRAGRAHLTVAVSLAAAHLAFVPASAHAADPAGCTRDGTHITCTNGVPKGQTVTGTSGDDTIEVTGTVHGTIDGGDGNDTITVHGRNGAPGSNTSGRRADADNGGDGENAVGSGGTVLGGAGNDIITLIGGNGGKGGTSFARFGKGGYGGLGGDSVEAGVVDGGRGINLITLRGGAGGIGGAASNGKPGDGATGGRGLDAGRVIVGADQHSSLTIDGGTGGDAAPGGRDSGDGGVAVWRGVMEGGTAPEGVSIDITGGDSGRGSGEGWGGVGFFIGELMGTPGGDDITLEGGKSRSSRAKGRAFVSGPLDTKGGDDTITVRGGVTASTQCGPGNDTYNYTEQRGIPNRRTCEHINRFR</sequence>
<comment type="caution">
    <text evidence="3">The sequence shown here is derived from an EMBL/GenBank/DDBJ whole genome shotgun (WGS) entry which is preliminary data.</text>
</comment>
<evidence type="ECO:0000313" key="3">
    <source>
        <dbReference type="EMBL" id="GAA0467405.1"/>
    </source>
</evidence>
<accession>A0ABN1A4L0</accession>
<feature type="compositionally biased region" description="Gly residues" evidence="1">
    <location>
        <begin position="261"/>
        <end position="270"/>
    </location>
</feature>
<dbReference type="InterPro" id="IPR010916">
    <property type="entry name" value="TonB_box_CS"/>
</dbReference>
<evidence type="ECO:0000256" key="1">
    <source>
        <dbReference type="SAM" id="MobiDB-lite"/>
    </source>
</evidence>
<protein>
    <recommendedName>
        <fullName evidence="5">Calcium-binding protein</fullName>
    </recommendedName>
</protein>
<dbReference type="PROSITE" id="PS00430">
    <property type="entry name" value="TONB_DEPENDENT_REC_1"/>
    <property type="match status" value="1"/>
</dbReference>
<feature type="region of interest" description="Disordered" evidence="1">
    <location>
        <begin position="248"/>
        <end position="270"/>
    </location>
</feature>
<name>A0ABN1A4L0_9ACTN</name>
<feature type="region of interest" description="Disordered" evidence="1">
    <location>
        <begin position="71"/>
        <end position="113"/>
    </location>
</feature>
<evidence type="ECO:0008006" key="5">
    <source>
        <dbReference type="Google" id="ProtNLM"/>
    </source>
</evidence>
<evidence type="ECO:0000256" key="2">
    <source>
        <dbReference type="SAM" id="SignalP"/>
    </source>
</evidence>
<feature type="region of interest" description="Disordered" evidence="1">
    <location>
        <begin position="215"/>
        <end position="235"/>
    </location>
</feature>
<keyword evidence="4" id="KW-1185">Reference proteome</keyword>
<organism evidence="3 4">
    <name type="scientific">Streptomyces stramineus</name>
    <dbReference type="NCBI Taxonomy" id="173861"/>
    <lineage>
        <taxon>Bacteria</taxon>
        <taxon>Bacillati</taxon>
        <taxon>Actinomycetota</taxon>
        <taxon>Actinomycetes</taxon>
        <taxon>Kitasatosporales</taxon>
        <taxon>Streptomycetaceae</taxon>
        <taxon>Streptomyces</taxon>
    </lineage>
</organism>
<keyword evidence="2" id="KW-0732">Signal</keyword>
<proteinExistence type="predicted"/>
<reference evidence="3 4" key="1">
    <citation type="journal article" date="2019" name="Int. J. Syst. Evol. Microbiol.">
        <title>The Global Catalogue of Microorganisms (GCM) 10K type strain sequencing project: providing services to taxonomists for standard genome sequencing and annotation.</title>
        <authorList>
            <consortium name="The Broad Institute Genomics Platform"/>
            <consortium name="The Broad Institute Genome Sequencing Center for Infectious Disease"/>
            <person name="Wu L."/>
            <person name="Ma J."/>
        </authorList>
    </citation>
    <scope>NUCLEOTIDE SEQUENCE [LARGE SCALE GENOMIC DNA]</scope>
    <source>
        <strain evidence="3 4">JCM 10649</strain>
    </source>
</reference>
<feature type="signal peptide" evidence="2">
    <location>
        <begin position="1"/>
        <end position="31"/>
    </location>
</feature>
<gene>
    <name evidence="3" type="ORF">GCM10009544_32070</name>
</gene>
<dbReference type="EMBL" id="BAAAHB010000031">
    <property type="protein sequence ID" value="GAA0467405.1"/>
    <property type="molecule type" value="Genomic_DNA"/>
</dbReference>
<dbReference type="PRINTS" id="PR00313">
    <property type="entry name" value="CABNDNGRPT"/>
</dbReference>
<feature type="chain" id="PRO_5046923524" description="Calcium-binding protein" evidence="2">
    <location>
        <begin position="32"/>
        <end position="361"/>
    </location>
</feature>